<dbReference type="CDD" id="cd06193">
    <property type="entry name" value="siderophore_interacting"/>
    <property type="match status" value="1"/>
</dbReference>
<dbReference type="EMBL" id="UINC01038317">
    <property type="protein sequence ID" value="SVB35161.1"/>
    <property type="molecule type" value="Genomic_DNA"/>
</dbReference>
<dbReference type="PANTHER" id="PTHR30157:SF0">
    <property type="entry name" value="NADPH-DEPENDENT FERRIC-CHELATE REDUCTASE"/>
    <property type="match status" value="1"/>
</dbReference>
<dbReference type="PANTHER" id="PTHR30157">
    <property type="entry name" value="FERRIC REDUCTASE, NADPH-DEPENDENT"/>
    <property type="match status" value="1"/>
</dbReference>
<dbReference type="InterPro" id="IPR017927">
    <property type="entry name" value="FAD-bd_FR_type"/>
</dbReference>
<dbReference type="InterPro" id="IPR039261">
    <property type="entry name" value="FNR_nucleotide-bd"/>
</dbReference>
<dbReference type="Gene3D" id="3.40.50.80">
    <property type="entry name" value="Nucleotide-binding domain of ferredoxin-NADP reductase (FNR) module"/>
    <property type="match status" value="1"/>
</dbReference>
<dbReference type="InterPro" id="IPR013113">
    <property type="entry name" value="SIP_FAD-bd"/>
</dbReference>
<accession>A0A382DBW1</accession>
<dbReference type="GO" id="GO:0016491">
    <property type="term" value="F:oxidoreductase activity"/>
    <property type="evidence" value="ECO:0007669"/>
    <property type="project" value="InterPro"/>
</dbReference>
<dbReference type="Pfam" id="PF04954">
    <property type="entry name" value="SIP"/>
    <property type="match status" value="1"/>
</dbReference>
<organism evidence="2">
    <name type="scientific">marine metagenome</name>
    <dbReference type="NCBI Taxonomy" id="408172"/>
    <lineage>
        <taxon>unclassified sequences</taxon>
        <taxon>metagenomes</taxon>
        <taxon>ecological metagenomes</taxon>
    </lineage>
</organism>
<dbReference type="Pfam" id="PF08021">
    <property type="entry name" value="FAD_binding_9"/>
    <property type="match status" value="1"/>
</dbReference>
<gene>
    <name evidence="2" type="ORF">METZ01_LOCUS188015</name>
</gene>
<sequence>MVRITLAGPMLQGLDPGLPAASVRVLLPGDPTEVVLPTWAGNEFLFADGSRPTIRTLTPLSFRPGPLELDIEVVRHGNGILSAWVDTAKAGDRVAVSGTGRGYEIDPAVRSFLLAGDESALPAISTLLRALPPEADVEVLIEVRHPDGRLELPAHPGATIQWCQLEAGSTPGDSLFAAVTSAQIAPDARVWAAGEAAAVQRIRHHLFDERGLSRSHAVVRGYWKHGRGSVSETD</sequence>
<dbReference type="InterPro" id="IPR039374">
    <property type="entry name" value="SIP_fam"/>
</dbReference>
<feature type="domain" description="FAD-binding FR-type" evidence="1">
    <location>
        <begin position="1"/>
        <end position="106"/>
    </location>
</feature>
<evidence type="ECO:0000313" key="2">
    <source>
        <dbReference type="EMBL" id="SVB35161.1"/>
    </source>
</evidence>
<evidence type="ECO:0000259" key="1">
    <source>
        <dbReference type="PROSITE" id="PS51384"/>
    </source>
</evidence>
<proteinExistence type="predicted"/>
<dbReference type="PROSITE" id="PS51384">
    <property type="entry name" value="FAD_FR"/>
    <property type="match status" value="1"/>
</dbReference>
<dbReference type="Gene3D" id="2.40.30.10">
    <property type="entry name" value="Translation factors"/>
    <property type="match status" value="1"/>
</dbReference>
<reference evidence="2" key="1">
    <citation type="submission" date="2018-05" db="EMBL/GenBank/DDBJ databases">
        <authorList>
            <person name="Lanie J.A."/>
            <person name="Ng W.-L."/>
            <person name="Kazmierczak K.M."/>
            <person name="Andrzejewski T.M."/>
            <person name="Davidsen T.M."/>
            <person name="Wayne K.J."/>
            <person name="Tettelin H."/>
            <person name="Glass J.I."/>
            <person name="Rusch D."/>
            <person name="Podicherti R."/>
            <person name="Tsui H.-C.T."/>
            <person name="Winkler M.E."/>
        </authorList>
    </citation>
    <scope>NUCLEOTIDE SEQUENCE</scope>
</reference>
<dbReference type="InterPro" id="IPR017938">
    <property type="entry name" value="Riboflavin_synthase-like_b-brl"/>
</dbReference>
<dbReference type="AlphaFoldDB" id="A0A382DBW1"/>
<dbReference type="InterPro" id="IPR007037">
    <property type="entry name" value="SIP_rossman_dom"/>
</dbReference>
<dbReference type="SUPFAM" id="SSF63380">
    <property type="entry name" value="Riboflavin synthase domain-like"/>
    <property type="match status" value="1"/>
</dbReference>
<name>A0A382DBW1_9ZZZZ</name>
<protein>
    <recommendedName>
        <fullName evidence="1">FAD-binding FR-type domain-containing protein</fullName>
    </recommendedName>
</protein>